<dbReference type="GO" id="GO:0003700">
    <property type="term" value="F:DNA-binding transcription factor activity"/>
    <property type="evidence" value="ECO:0007669"/>
    <property type="project" value="InterPro"/>
</dbReference>
<evidence type="ECO:0000313" key="7">
    <source>
        <dbReference type="Proteomes" id="UP000286976"/>
    </source>
</evidence>
<evidence type="ECO:0000313" key="6">
    <source>
        <dbReference type="EMBL" id="RUO39089.1"/>
    </source>
</evidence>
<dbReference type="CDD" id="cd00090">
    <property type="entry name" value="HTH_ARSR"/>
    <property type="match status" value="1"/>
</dbReference>
<dbReference type="Pfam" id="PF01022">
    <property type="entry name" value="HTH_5"/>
    <property type="match status" value="1"/>
</dbReference>
<dbReference type="InterPro" id="IPR001845">
    <property type="entry name" value="HTH_ArsR_DNA-bd_dom"/>
</dbReference>
<dbReference type="GO" id="GO:0046685">
    <property type="term" value="P:response to arsenic-containing substance"/>
    <property type="evidence" value="ECO:0007669"/>
    <property type="project" value="UniProtKB-KW"/>
</dbReference>
<keyword evidence="3" id="KW-0238">DNA-binding</keyword>
<organism evidence="6 7">
    <name type="scientific">Aliidiomarina taiwanensis</name>
    <dbReference type="NCBI Taxonomy" id="946228"/>
    <lineage>
        <taxon>Bacteria</taxon>
        <taxon>Pseudomonadati</taxon>
        <taxon>Pseudomonadota</taxon>
        <taxon>Gammaproteobacteria</taxon>
        <taxon>Alteromonadales</taxon>
        <taxon>Idiomarinaceae</taxon>
        <taxon>Aliidiomarina</taxon>
    </lineage>
</organism>
<accession>A0A432WZ88</accession>
<evidence type="ECO:0000259" key="5">
    <source>
        <dbReference type="PROSITE" id="PS50987"/>
    </source>
</evidence>
<dbReference type="RefSeq" id="WP_126757965.1">
    <property type="nucleotide sequence ID" value="NZ_PIPQ01000007.1"/>
</dbReference>
<feature type="domain" description="HTH arsR-type" evidence="5">
    <location>
        <begin position="1"/>
        <end position="89"/>
    </location>
</feature>
<protein>
    <submittedName>
        <fullName evidence="6">Transcriptional regulator</fullName>
    </submittedName>
</protein>
<evidence type="ECO:0000256" key="1">
    <source>
        <dbReference type="ARBA" id="ARBA00022849"/>
    </source>
</evidence>
<gene>
    <name evidence="6" type="ORF">CWE15_10145</name>
</gene>
<dbReference type="InterPro" id="IPR036390">
    <property type="entry name" value="WH_DNA-bd_sf"/>
</dbReference>
<dbReference type="Gene3D" id="1.10.10.10">
    <property type="entry name" value="Winged helix-like DNA-binding domain superfamily/Winged helix DNA-binding domain"/>
    <property type="match status" value="1"/>
</dbReference>
<proteinExistence type="predicted"/>
<dbReference type="SUPFAM" id="SSF46785">
    <property type="entry name" value="Winged helix' DNA-binding domain"/>
    <property type="match status" value="1"/>
</dbReference>
<keyword evidence="2" id="KW-0805">Transcription regulation</keyword>
<dbReference type="GO" id="GO:0003677">
    <property type="term" value="F:DNA binding"/>
    <property type="evidence" value="ECO:0007669"/>
    <property type="project" value="UniProtKB-KW"/>
</dbReference>
<dbReference type="OrthoDB" id="9793058at2"/>
<dbReference type="PANTHER" id="PTHR33154:SF18">
    <property type="entry name" value="ARSENICAL RESISTANCE OPERON REPRESSOR"/>
    <property type="match status" value="1"/>
</dbReference>
<evidence type="ECO:0000256" key="4">
    <source>
        <dbReference type="ARBA" id="ARBA00023163"/>
    </source>
</evidence>
<dbReference type="InterPro" id="IPR011991">
    <property type="entry name" value="ArsR-like_HTH"/>
</dbReference>
<dbReference type="EMBL" id="PIPQ01000007">
    <property type="protein sequence ID" value="RUO39089.1"/>
    <property type="molecule type" value="Genomic_DNA"/>
</dbReference>
<reference evidence="6 7" key="1">
    <citation type="journal article" date="2011" name="Front. Microbiol.">
        <title>Genomic signatures of strain selection and enhancement in Bacillus atrophaeus var. globigii, a historical biowarfare simulant.</title>
        <authorList>
            <person name="Gibbons H.S."/>
            <person name="Broomall S.M."/>
            <person name="McNew L.A."/>
            <person name="Daligault H."/>
            <person name="Chapman C."/>
            <person name="Bruce D."/>
            <person name="Karavis M."/>
            <person name="Krepps M."/>
            <person name="McGregor P.A."/>
            <person name="Hong C."/>
            <person name="Park K.H."/>
            <person name="Akmal A."/>
            <person name="Feldman A."/>
            <person name="Lin J.S."/>
            <person name="Chang W.E."/>
            <person name="Higgs B.W."/>
            <person name="Demirev P."/>
            <person name="Lindquist J."/>
            <person name="Liem A."/>
            <person name="Fochler E."/>
            <person name="Read T.D."/>
            <person name="Tapia R."/>
            <person name="Johnson S."/>
            <person name="Bishop-Lilly K.A."/>
            <person name="Detter C."/>
            <person name="Han C."/>
            <person name="Sozhamannan S."/>
            <person name="Rosenzweig C.N."/>
            <person name="Skowronski E.W."/>
        </authorList>
    </citation>
    <scope>NUCLEOTIDE SEQUENCE [LARGE SCALE GENOMIC DNA]</scope>
    <source>
        <strain evidence="6 7">AIT1</strain>
    </source>
</reference>
<evidence type="ECO:0000256" key="3">
    <source>
        <dbReference type="ARBA" id="ARBA00023125"/>
    </source>
</evidence>
<keyword evidence="4" id="KW-0804">Transcription</keyword>
<dbReference type="NCBIfam" id="NF033788">
    <property type="entry name" value="HTH_metalloreg"/>
    <property type="match status" value="1"/>
</dbReference>
<dbReference type="AlphaFoldDB" id="A0A432WZ88"/>
<sequence length="119" mass="13556">MDLIQFFKCLSDLNRLTCLCLIHRAGEACVCEIQEALNLEQPKISQYLAQLRKCGILQSERRGKWVYYRFSADLPNWALKVITCSIENNPALFADAIALFDSIHSRNACDNESNNNADK</sequence>
<dbReference type="InterPro" id="IPR051081">
    <property type="entry name" value="HTH_MetalResp_TranReg"/>
</dbReference>
<dbReference type="InterPro" id="IPR036388">
    <property type="entry name" value="WH-like_DNA-bd_sf"/>
</dbReference>
<dbReference type="SMART" id="SM00418">
    <property type="entry name" value="HTH_ARSR"/>
    <property type="match status" value="1"/>
</dbReference>
<dbReference type="PROSITE" id="PS50987">
    <property type="entry name" value="HTH_ARSR_2"/>
    <property type="match status" value="1"/>
</dbReference>
<evidence type="ECO:0000256" key="2">
    <source>
        <dbReference type="ARBA" id="ARBA00023015"/>
    </source>
</evidence>
<name>A0A432WZ88_9GAMM</name>
<keyword evidence="1" id="KW-0059">Arsenical resistance</keyword>
<comment type="caution">
    <text evidence="6">The sequence shown here is derived from an EMBL/GenBank/DDBJ whole genome shotgun (WGS) entry which is preliminary data.</text>
</comment>
<dbReference type="Proteomes" id="UP000286976">
    <property type="component" value="Unassembled WGS sequence"/>
</dbReference>
<dbReference type="PRINTS" id="PR00778">
    <property type="entry name" value="HTHARSR"/>
</dbReference>
<dbReference type="PANTHER" id="PTHR33154">
    <property type="entry name" value="TRANSCRIPTIONAL REGULATOR, ARSR FAMILY"/>
    <property type="match status" value="1"/>
</dbReference>
<keyword evidence="7" id="KW-1185">Reference proteome</keyword>